<sequence length="167" mass="18662">EQLSSKDNHLLVFQEIFSERCFTWYRFTKVEAEKTLKYGRVLGLPSPLRCSKELGLNTNKGNNIFFNPLSFGNTNTNIVNPSFTIVGTTPTILGAFIGVASTSSMIASENTSQATIPTRVATKPYLKDYTNPKVKQFNGKTSDACEHVMKFLETLEVARLDDDLKLK</sequence>
<protein>
    <submittedName>
        <fullName evidence="1">Uncharacterized protein</fullName>
    </submittedName>
</protein>
<dbReference type="AlphaFoldDB" id="A0A7J9I7W4"/>
<dbReference type="Proteomes" id="UP000593560">
    <property type="component" value="Unassembled WGS sequence"/>
</dbReference>
<proteinExistence type="predicted"/>
<comment type="caution">
    <text evidence="1">The sequence shown here is derived from an EMBL/GenBank/DDBJ whole genome shotgun (WGS) entry which is preliminary data.</text>
</comment>
<organism evidence="1 2">
    <name type="scientific">Gossypium harknessii</name>
    <dbReference type="NCBI Taxonomy" id="34285"/>
    <lineage>
        <taxon>Eukaryota</taxon>
        <taxon>Viridiplantae</taxon>
        <taxon>Streptophyta</taxon>
        <taxon>Embryophyta</taxon>
        <taxon>Tracheophyta</taxon>
        <taxon>Spermatophyta</taxon>
        <taxon>Magnoliopsida</taxon>
        <taxon>eudicotyledons</taxon>
        <taxon>Gunneridae</taxon>
        <taxon>Pentapetalae</taxon>
        <taxon>rosids</taxon>
        <taxon>malvids</taxon>
        <taxon>Malvales</taxon>
        <taxon>Malvaceae</taxon>
        <taxon>Malvoideae</taxon>
        <taxon>Gossypium</taxon>
    </lineage>
</organism>
<reference evidence="1 2" key="1">
    <citation type="journal article" date="2019" name="Genome Biol. Evol.">
        <title>Insights into the evolution of the New World diploid cottons (Gossypium, subgenus Houzingenia) based on genome sequencing.</title>
        <authorList>
            <person name="Grover C.E."/>
            <person name="Arick M.A. 2nd"/>
            <person name="Thrash A."/>
            <person name="Conover J.L."/>
            <person name="Sanders W.S."/>
            <person name="Peterson D.G."/>
            <person name="Frelichowski J.E."/>
            <person name="Scheffler J.A."/>
            <person name="Scheffler B.E."/>
            <person name="Wendel J.F."/>
        </authorList>
    </citation>
    <scope>NUCLEOTIDE SEQUENCE [LARGE SCALE GENOMIC DNA]</scope>
    <source>
        <strain evidence="1">0</strain>
        <tissue evidence="1">Leaf</tissue>
    </source>
</reference>
<gene>
    <name evidence="1" type="ORF">Gohar_003692</name>
</gene>
<keyword evidence="2" id="KW-1185">Reference proteome</keyword>
<feature type="non-terminal residue" evidence="1">
    <location>
        <position position="167"/>
    </location>
</feature>
<evidence type="ECO:0000313" key="1">
    <source>
        <dbReference type="EMBL" id="MBA0818219.1"/>
    </source>
</evidence>
<evidence type="ECO:0000313" key="2">
    <source>
        <dbReference type="Proteomes" id="UP000593560"/>
    </source>
</evidence>
<dbReference type="OrthoDB" id="1166206at2759"/>
<name>A0A7J9I7W4_9ROSI</name>
<accession>A0A7J9I7W4</accession>
<dbReference type="EMBL" id="JABFAD010232479">
    <property type="protein sequence ID" value="MBA0818219.1"/>
    <property type="molecule type" value="Genomic_DNA"/>
</dbReference>